<organism evidence="3 4">
    <name type="scientific">Candidatus Synechococcus calcipolaris G9</name>
    <dbReference type="NCBI Taxonomy" id="1497997"/>
    <lineage>
        <taxon>Bacteria</taxon>
        <taxon>Bacillati</taxon>
        <taxon>Cyanobacteriota</taxon>
        <taxon>Cyanophyceae</taxon>
        <taxon>Synechococcales</taxon>
        <taxon>Synechococcaceae</taxon>
        <taxon>Synechococcus</taxon>
    </lineage>
</organism>
<reference evidence="3" key="2">
    <citation type="submission" date="2022-01" db="EMBL/GenBank/DDBJ databases">
        <authorList>
            <person name="Zivanovic Y."/>
            <person name="Moreira D."/>
            <person name="Lopez-Garcia P."/>
        </authorList>
    </citation>
    <scope>NUCLEOTIDE SEQUENCE</scope>
    <source>
        <strain evidence="3">G9</strain>
    </source>
</reference>
<feature type="transmembrane region" description="Helical" evidence="2">
    <location>
        <begin position="222"/>
        <end position="240"/>
    </location>
</feature>
<feature type="transmembrane region" description="Helical" evidence="2">
    <location>
        <begin position="61"/>
        <end position="79"/>
    </location>
</feature>
<evidence type="ECO:0000256" key="2">
    <source>
        <dbReference type="SAM" id="Phobius"/>
    </source>
</evidence>
<comment type="caution">
    <text evidence="3">The sequence shown here is derived from an EMBL/GenBank/DDBJ whole genome shotgun (WGS) entry which is preliminary data.</text>
</comment>
<feature type="transmembrane region" description="Helical" evidence="2">
    <location>
        <begin position="20"/>
        <end position="40"/>
    </location>
</feature>
<evidence type="ECO:0000256" key="1">
    <source>
        <dbReference type="SAM" id="Coils"/>
    </source>
</evidence>
<dbReference type="NCBIfam" id="NF038305">
    <property type="entry name" value="HpsJ_fam"/>
    <property type="match status" value="1"/>
</dbReference>
<gene>
    <name evidence="3" type="ORF">L3556_10535</name>
</gene>
<keyword evidence="2" id="KW-0472">Membrane</keyword>
<feature type="coiled-coil region" evidence="1">
    <location>
        <begin position="131"/>
        <end position="158"/>
    </location>
</feature>
<dbReference type="Proteomes" id="UP001154265">
    <property type="component" value="Unassembled WGS sequence"/>
</dbReference>
<reference evidence="3" key="1">
    <citation type="journal article" date="2022" name="Genome Biol. Evol.">
        <title>A New Gene Family Diagnostic for Intracellular Biomineralization of Amorphous Ca Carbonates by Cyanobacteria.</title>
        <authorList>
            <person name="Benzerara K."/>
            <person name="Duprat E."/>
            <person name="Bitard-Feildel T."/>
            <person name="Caumes G."/>
            <person name="Cassier-Chauvat C."/>
            <person name="Chauvat F."/>
            <person name="Dezi M."/>
            <person name="Diop S.I."/>
            <person name="Gaschignard G."/>
            <person name="Gorgen S."/>
            <person name="Gugger M."/>
            <person name="Lopez-Garcia P."/>
            <person name="Millet M."/>
            <person name="Skouri-Panet F."/>
            <person name="Moreira D."/>
            <person name="Callebaut I."/>
        </authorList>
    </citation>
    <scope>NUCLEOTIDE SEQUENCE</scope>
    <source>
        <strain evidence="3">G9</strain>
    </source>
</reference>
<keyword evidence="2" id="KW-0812">Transmembrane</keyword>
<keyword evidence="2" id="KW-1133">Transmembrane helix</keyword>
<dbReference type="RefSeq" id="WP_277867232.1">
    <property type="nucleotide sequence ID" value="NZ_JAKKUT010000002.1"/>
</dbReference>
<protein>
    <submittedName>
        <fullName evidence="3">Apolipoprotein A1/A4/E family protein</fullName>
    </submittedName>
</protein>
<accession>A0ABT6F0Q3</accession>
<evidence type="ECO:0000313" key="4">
    <source>
        <dbReference type="Proteomes" id="UP001154265"/>
    </source>
</evidence>
<sequence length="244" mass="27157">MTPPKTPPVKRPTPLAAQFLKLVGVILLLTFLVDWAALFVSPQFSNSQWQLTVVNQFIDRGVTPLIGFALIYTGFWIQSVAGSGLKNDGGDAAWKDWRFWVFVLSSLMGLLCLLGIPFYISITGQITDQAIAQVNQEAAQAEIRVDQEQQQIKMLASTGQLEQLIGSEQLPPEQRAILQQLKDDPQALDKQAGQAREQIRDRQKEAVDQAQNEALTNRLRSGLRAFLLAIGFITIGWSGLKEQR</sequence>
<dbReference type="InterPro" id="IPR047709">
    <property type="entry name" value="HpsJ-like"/>
</dbReference>
<keyword evidence="4" id="KW-1185">Reference proteome</keyword>
<evidence type="ECO:0000313" key="3">
    <source>
        <dbReference type="EMBL" id="MDG2991363.1"/>
    </source>
</evidence>
<name>A0ABT6F0Q3_9SYNE</name>
<proteinExistence type="predicted"/>
<dbReference type="EMBL" id="JAKKUT010000002">
    <property type="protein sequence ID" value="MDG2991363.1"/>
    <property type="molecule type" value="Genomic_DNA"/>
</dbReference>
<feature type="transmembrane region" description="Helical" evidence="2">
    <location>
        <begin position="99"/>
        <end position="120"/>
    </location>
</feature>
<keyword evidence="1" id="KW-0175">Coiled coil</keyword>